<keyword evidence="18" id="KW-1185">Reference proteome</keyword>
<feature type="domain" description="Nitrite/sulphite reductase 4Fe-4S" evidence="15">
    <location>
        <begin position="204"/>
        <end position="367"/>
    </location>
</feature>
<dbReference type="PROSITE" id="PS00365">
    <property type="entry name" value="NIR_SIR"/>
    <property type="match status" value="1"/>
</dbReference>
<keyword evidence="4" id="KW-0004">4Fe-4S</keyword>
<evidence type="ECO:0000259" key="16">
    <source>
        <dbReference type="Pfam" id="PF03460"/>
    </source>
</evidence>
<feature type="domain" description="Nitrite/Sulfite reductase ferredoxin-like" evidence="16">
    <location>
        <begin position="127"/>
        <end position="193"/>
    </location>
</feature>
<comment type="similarity">
    <text evidence="3">Belongs to the nitrite and sulfite reductase 4Fe-4S domain family.</text>
</comment>
<evidence type="ECO:0000256" key="4">
    <source>
        <dbReference type="ARBA" id="ARBA00022485"/>
    </source>
</evidence>
<evidence type="ECO:0000256" key="5">
    <source>
        <dbReference type="ARBA" id="ARBA00022617"/>
    </source>
</evidence>
<dbReference type="Pfam" id="PF03460">
    <property type="entry name" value="NIR_SIR_ferr"/>
    <property type="match status" value="2"/>
</dbReference>
<name>A0AAD3CX61_9STRA</name>
<dbReference type="InterPro" id="IPR005117">
    <property type="entry name" value="NiRdtase/SiRdtase_haem-b_fer"/>
</dbReference>
<dbReference type="InterPro" id="IPR006066">
    <property type="entry name" value="NO2/SO3_Rdtase_FeS/sirohaem_BS"/>
</dbReference>
<evidence type="ECO:0000256" key="10">
    <source>
        <dbReference type="ARBA" id="ARBA00038893"/>
    </source>
</evidence>
<feature type="chain" id="PRO_5041924076" description="Ferredoxin--nitrite reductase, chloroplastic" evidence="14">
    <location>
        <begin position="25"/>
        <end position="614"/>
    </location>
</feature>
<dbReference type="SUPFAM" id="SSF55124">
    <property type="entry name" value="Nitrite/Sulfite reductase N-terminal domain-like"/>
    <property type="match status" value="2"/>
</dbReference>
<dbReference type="Gene3D" id="3.30.413.10">
    <property type="entry name" value="Sulfite Reductase Hemoprotein, domain 1"/>
    <property type="match status" value="2"/>
</dbReference>
<evidence type="ECO:0000256" key="7">
    <source>
        <dbReference type="ARBA" id="ARBA00023002"/>
    </source>
</evidence>
<dbReference type="InterPro" id="IPR051329">
    <property type="entry name" value="NIR_SIR_4Fe-4S"/>
</dbReference>
<gene>
    <name evidence="17" type="ORF">CTEN210_08705</name>
</gene>
<dbReference type="InterPro" id="IPR045854">
    <property type="entry name" value="NO2/SO3_Rdtase_4Fe4S_sf"/>
</dbReference>
<dbReference type="Gene3D" id="3.90.480.20">
    <property type="match status" value="1"/>
</dbReference>
<comment type="caution">
    <text evidence="17">The sequence shown here is derived from an EMBL/GenBank/DDBJ whole genome shotgun (WGS) entry which is preliminary data.</text>
</comment>
<accession>A0AAD3CX61</accession>
<dbReference type="InterPro" id="IPR036136">
    <property type="entry name" value="Nit/Sulf_reduc_fer-like_dom_sf"/>
</dbReference>
<organism evidence="17 18">
    <name type="scientific">Chaetoceros tenuissimus</name>
    <dbReference type="NCBI Taxonomy" id="426638"/>
    <lineage>
        <taxon>Eukaryota</taxon>
        <taxon>Sar</taxon>
        <taxon>Stramenopiles</taxon>
        <taxon>Ochrophyta</taxon>
        <taxon>Bacillariophyta</taxon>
        <taxon>Coscinodiscophyceae</taxon>
        <taxon>Chaetocerotophycidae</taxon>
        <taxon>Chaetocerotales</taxon>
        <taxon>Chaetocerotaceae</taxon>
        <taxon>Chaetoceros</taxon>
    </lineage>
</organism>
<proteinExistence type="inferred from homology"/>
<dbReference type="PANTHER" id="PTHR32439">
    <property type="entry name" value="FERREDOXIN--NITRITE REDUCTASE, CHLOROPLASTIC"/>
    <property type="match status" value="1"/>
</dbReference>
<evidence type="ECO:0000256" key="8">
    <source>
        <dbReference type="ARBA" id="ARBA00023004"/>
    </source>
</evidence>
<evidence type="ECO:0000256" key="11">
    <source>
        <dbReference type="ARBA" id="ARBA00040459"/>
    </source>
</evidence>
<dbReference type="EC" id="1.7.7.1" evidence="10"/>
<evidence type="ECO:0000256" key="13">
    <source>
        <dbReference type="SAM" id="MobiDB-lite"/>
    </source>
</evidence>
<evidence type="ECO:0000256" key="12">
    <source>
        <dbReference type="ARBA" id="ARBA00048538"/>
    </source>
</evidence>
<dbReference type="GO" id="GO:0051539">
    <property type="term" value="F:4 iron, 4 sulfur cluster binding"/>
    <property type="evidence" value="ECO:0007669"/>
    <property type="project" value="UniProtKB-KW"/>
</dbReference>
<evidence type="ECO:0000256" key="6">
    <source>
        <dbReference type="ARBA" id="ARBA00022723"/>
    </source>
</evidence>
<keyword evidence="6" id="KW-0479">Metal-binding</keyword>
<dbReference type="GO" id="GO:0020037">
    <property type="term" value="F:heme binding"/>
    <property type="evidence" value="ECO:0007669"/>
    <property type="project" value="InterPro"/>
</dbReference>
<dbReference type="PRINTS" id="PR00397">
    <property type="entry name" value="SIROHAEM"/>
</dbReference>
<evidence type="ECO:0000259" key="15">
    <source>
        <dbReference type="Pfam" id="PF01077"/>
    </source>
</evidence>
<dbReference type="EMBL" id="BLLK01000045">
    <property type="protein sequence ID" value="GFH52229.1"/>
    <property type="molecule type" value="Genomic_DNA"/>
</dbReference>
<dbReference type="GO" id="GO:0046872">
    <property type="term" value="F:metal ion binding"/>
    <property type="evidence" value="ECO:0007669"/>
    <property type="project" value="UniProtKB-KW"/>
</dbReference>
<keyword evidence="9" id="KW-0411">Iron-sulfur</keyword>
<dbReference type="PANTHER" id="PTHR32439:SF0">
    <property type="entry name" value="FERREDOXIN--NITRITE REDUCTASE, CHLOROPLASTIC"/>
    <property type="match status" value="1"/>
</dbReference>
<comment type="catalytic activity">
    <reaction evidence="12">
        <text>6 oxidized [2Fe-2S]-[ferredoxin] + NH4(+) + 2 H2O = nitrite + 6 reduced [2Fe-2S]-[ferredoxin] + 8 H(+)</text>
        <dbReference type="Rhea" id="RHEA:18041"/>
        <dbReference type="Rhea" id="RHEA-COMP:10000"/>
        <dbReference type="Rhea" id="RHEA-COMP:10001"/>
        <dbReference type="ChEBI" id="CHEBI:15377"/>
        <dbReference type="ChEBI" id="CHEBI:15378"/>
        <dbReference type="ChEBI" id="CHEBI:16301"/>
        <dbReference type="ChEBI" id="CHEBI:28938"/>
        <dbReference type="ChEBI" id="CHEBI:33737"/>
        <dbReference type="ChEBI" id="CHEBI:33738"/>
        <dbReference type="EC" id="1.7.7.1"/>
    </reaction>
</comment>
<keyword evidence="14" id="KW-0732">Signal</keyword>
<feature type="domain" description="Nitrite/Sulfite reductase ferredoxin-like" evidence="16">
    <location>
        <begin position="395"/>
        <end position="460"/>
    </location>
</feature>
<evidence type="ECO:0000256" key="14">
    <source>
        <dbReference type="SAM" id="SignalP"/>
    </source>
</evidence>
<feature type="region of interest" description="Disordered" evidence="13">
    <location>
        <begin position="52"/>
        <end position="73"/>
    </location>
</feature>
<comment type="cofactor">
    <cofactor evidence="1">
        <name>siroheme</name>
        <dbReference type="ChEBI" id="CHEBI:60052"/>
    </cofactor>
</comment>
<evidence type="ECO:0000256" key="1">
    <source>
        <dbReference type="ARBA" id="ARBA00001929"/>
    </source>
</evidence>
<dbReference type="Pfam" id="PF01077">
    <property type="entry name" value="NIR_SIR"/>
    <property type="match status" value="2"/>
</dbReference>
<evidence type="ECO:0000313" key="18">
    <source>
        <dbReference type="Proteomes" id="UP001054902"/>
    </source>
</evidence>
<evidence type="ECO:0000256" key="9">
    <source>
        <dbReference type="ARBA" id="ARBA00023014"/>
    </source>
</evidence>
<comment type="pathway">
    <text evidence="2">Nitrogen metabolism; nitrate reduction (assimilation).</text>
</comment>
<dbReference type="AlphaFoldDB" id="A0AAD3CX61"/>
<protein>
    <recommendedName>
        <fullName evidence="11">Ferredoxin--nitrite reductase, chloroplastic</fullName>
        <ecNumber evidence="10">1.7.7.1</ecNumber>
    </recommendedName>
</protein>
<feature type="signal peptide" evidence="14">
    <location>
        <begin position="1"/>
        <end position="24"/>
    </location>
</feature>
<evidence type="ECO:0000256" key="2">
    <source>
        <dbReference type="ARBA" id="ARBA00005096"/>
    </source>
</evidence>
<evidence type="ECO:0000313" key="17">
    <source>
        <dbReference type="EMBL" id="GFH52229.1"/>
    </source>
</evidence>
<keyword evidence="8" id="KW-0408">Iron</keyword>
<dbReference type="InterPro" id="IPR006067">
    <property type="entry name" value="NO2/SO3_Rdtase_4Fe4S_dom"/>
</dbReference>
<keyword evidence="7" id="KW-0560">Oxidoreductase</keyword>
<sequence length="614" mass="67850">MVSYKSCALKCLLLSGTALLSSNAFVNTPSFGIQTRLQEAATATDFEVDERTGKRTGNSFLSEETRERGANGNPIEKIKQKKDATSAFVDVYEYAAKIRAGEMTWEEVEKADLDTRIKYVGMLHRNKRTPGQFMMRLKVPNGIINSDQMRFYADSVEKYGEEGGVVDITTRQNIQLRGVKIEDAPDIIDGLHARNQTSFQSALDNVRNMVGSPLAGIDDKELVDTRELCNAINDLVSLDPVSGTRGNPIWGNLPRKFNVAISGSRDDYAHTHINDIGLVPTPHAETGVMGFNVVLGGYMSIKRVAESIDSKMWIPADRNSVVTLTEAILRIFRDEGDRKDRQKARLMWLVEKYGVDEFKAEVMKEVESYDRGVKIEDTQPTDTTPFERRSLLGVHKQPQEGKCRVGFLVPSGRLSQEECRTVADLADKYSDGEIRLTVEQNIILPNVDESKIDELLAEPAFGADSRFKVNPGKIEGNVVSCTGAQFCSLALIETKVHAEAIAKKLETLVDVDREIRIHWTGCPNSCGQVQVADIGIMGAPAKKMDPEKGKPVAVPGCKIFVGGRIGEDAHLALEPYKSGIPLDEEDLVPVLVDILKSEFGATDKKTEELIVIDE</sequence>
<dbReference type="Proteomes" id="UP001054902">
    <property type="component" value="Unassembled WGS sequence"/>
</dbReference>
<dbReference type="GO" id="GO:0048307">
    <property type="term" value="F:ferredoxin-nitrite reductase activity"/>
    <property type="evidence" value="ECO:0007669"/>
    <property type="project" value="UniProtKB-EC"/>
</dbReference>
<keyword evidence="5" id="KW-0349">Heme</keyword>
<reference evidence="17 18" key="1">
    <citation type="journal article" date="2021" name="Sci. Rep.">
        <title>The genome of the diatom Chaetoceros tenuissimus carries an ancient integrated fragment of an extant virus.</title>
        <authorList>
            <person name="Hongo Y."/>
            <person name="Kimura K."/>
            <person name="Takaki Y."/>
            <person name="Yoshida Y."/>
            <person name="Baba S."/>
            <person name="Kobayashi G."/>
            <person name="Nagasaki K."/>
            <person name="Hano T."/>
            <person name="Tomaru Y."/>
        </authorList>
    </citation>
    <scope>NUCLEOTIDE SEQUENCE [LARGE SCALE GENOMIC DNA]</scope>
    <source>
        <strain evidence="17 18">NIES-3715</strain>
    </source>
</reference>
<dbReference type="SUPFAM" id="SSF56014">
    <property type="entry name" value="Nitrite and sulphite reductase 4Fe-4S domain-like"/>
    <property type="match status" value="2"/>
</dbReference>
<evidence type="ECO:0000256" key="3">
    <source>
        <dbReference type="ARBA" id="ARBA00010429"/>
    </source>
</evidence>
<feature type="domain" description="Nitrite/sulphite reductase 4Fe-4S" evidence="15">
    <location>
        <begin position="477"/>
        <end position="595"/>
    </location>
</feature>